<dbReference type="Pfam" id="PF07702">
    <property type="entry name" value="UTRA"/>
    <property type="match status" value="1"/>
</dbReference>
<dbReference type="SUPFAM" id="SSF46785">
    <property type="entry name" value="Winged helix' DNA-binding domain"/>
    <property type="match status" value="1"/>
</dbReference>
<dbReference type="CDD" id="cd07377">
    <property type="entry name" value="WHTH_GntR"/>
    <property type="match status" value="1"/>
</dbReference>
<evidence type="ECO:0000256" key="3">
    <source>
        <dbReference type="ARBA" id="ARBA00023163"/>
    </source>
</evidence>
<dbReference type="SUPFAM" id="SSF64288">
    <property type="entry name" value="Chorismate lyase-like"/>
    <property type="match status" value="1"/>
</dbReference>
<evidence type="ECO:0000259" key="4">
    <source>
        <dbReference type="PROSITE" id="PS50949"/>
    </source>
</evidence>
<dbReference type="InterPro" id="IPR011663">
    <property type="entry name" value="UTRA"/>
</dbReference>
<keyword evidence="2" id="KW-0238">DNA-binding</keyword>
<sequence>MSESIDKTSPVPYYFQLSEILLKEIKASALQPGDRVPGDHELGQRYDVSRSVVRQALGKLERDGVIRRIKGRGTFVASPKTNQGMLGALTGLYDDIMQRGGTPVRSDVLRLEVEPASPEVADALSLPEATPVMVIERVRFIDERPMVRTTTYIDQTLAPGLNHEDLRNTSLYGVLRDRYGIKMASAVRTIELGYASKEVARSLGISTGAPVMVLKNVSYDDQRRPVETFVSYHRGDLARFEVRLEAGSEMRSRPSVLATAQSGGF</sequence>
<accession>A0ABW2SQ42</accession>
<comment type="caution">
    <text evidence="5">The sequence shown here is derived from an EMBL/GenBank/DDBJ whole genome shotgun (WGS) entry which is preliminary data.</text>
</comment>
<dbReference type="SMART" id="SM00866">
    <property type="entry name" value="UTRA"/>
    <property type="match status" value="1"/>
</dbReference>
<evidence type="ECO:0000256" key="2">
    <source>
        <dbReference type="ARBA" id="ARBA00023125"/>
    </source>
</evidence>
<evidence type="ECO:0000313" key="5">
    <source>
        <dbReference type="EMBL" id="MFC7581703.1"/>
    </source>
</evidence>
<dbReference type="PRINTS" id="PR00035">
    <property type="entry name" value="HTHGNTR"/>
</dbReference>
<name>A0ABW2SQ42_9ACTO</name>
<protein>
    <submittedName>
        <fullName evidence="5">GntR family transcriptional regulator</fullName>
    </submittedName>
</protein>
<dbReference type="PANTHER" id="PTHR44846:SF1">
    <property type="entry name" value="MANNOSYL-D-GLYCERATE TRANSPORT_METABOLISM SYSTEM REPRESSOR MNGR-RELATED"/>
    <property type="match status" value="1"/>
</dbReference>
<dbReference type="InterPro" id="IPR050679">
    <property type="entry name" value="Bact_HTH_transcr_reg"/>
</dbReference>
<feature type="domain" description="HTH gntR-type" evidence="4">
    <location>
        <begin position="11"/>
        <end position="79"/>
    </location>
</feature>
<dbReference type="PROSITE" id="PS50949">
    <property type="entry name" value="HTH_GNTR"/>
    <property type="match status" value="1"/>
</dbReference>
<dbReference type="EMBL" id="JBHTEF010000001">
    <property type="protein sequence ID" value="MFC7581703.1"/>
    <property type="molecule type" value="Genomic_DNA"/>
</dbReference>
<dbReference type="SMART" id="SM00345">
    <property type="entry name" value="HTH_GNTR"/>
    <property type="match status" value="1"/>
</dbReference>
<organism evidence="5 6">
    <name type="scientific">Schaalia naturae</name>
    <dbReference type="NCBI Taxonomy" id="635203"/>
    <lineage>
        <taxon>Bacteria</taxon>
        <taxon>Bacillati</taxon>
        <taxon>Actinomycetota</taxon>
        <taxon>Actinomycetes</taxon>
        <taxon>Actinomycetales</taxon>
        <taxon>Actinomycetaceae</taxon>
        <taxon>Schaalia</taxon>
    </lineage>
</organism>
<dbReference type="Gene3D" id="1.10.10.10">
    <property type="entry name" value="Winged helix-like DNA-binding domain superfamily/Winged helix DNA-binding domain"/>
    <property type="match status" value="1"/>
</dbReference>
<proteinExistence type="predicted"/>
<dbReference type="InterPro" id="IPR036390">
    <property type="entry name" value="WH_DNA-bd_sf"/>
</dbReference>
<dbReference type="RefSeq" id="WP_380975227.1">
    <property type="nucleotide sequence ID" value="NZ_JBHTEF010000001.1"/>
</dbReference>
<keyword evidence="1" id="KW-0805">Transcription regulation</keyword>
<dbReference type="Proteomes" id="UP001596527">
    <property type="component" value="Unassembled WGS sequence"/>
</dbReference>
<dbReference type="PANTHER" id="PTHR44846">
    <property type="entry name" value="MANNOSYL-D-GLYCERATE TRANSPORT/METABOLISM SYSTEM REPRESSOR MNGR-RELATED"/>
    <property type="match status" value="1"/>
</dbReference>
<reference evidence="6" key="1">
    <citation type="journal article" date="2019" name="Int. J. Syst. Evol. Microbiol.">
        <title>The Global Catalogue of Microorganisms (GCM) 10K type strain sequencing project: providing services to taxonomists for standard genome sequencing and annotation.</title>
        <authorList>
            <consortium name="The Broad Institute Genomics Platform"/>
            <consortium name="The Broad Institute Genome Sequencing Center for Infectious Disease"/>
            <person name="Wu L."/>
            <person name="Ma J."/>
        </authorList>
    </citation>
    <scope>NUCLEOTIDE SEQUENCE [LARGE SCALE GENOMIC DNA]</scope>
    <source>
        <strain evidence="6">CCUG 56698</strain>
    </source>
</reference>
<gene>
    <name evidence="5" type="ORF">ACFQWG_10905</name>
</gene>
<dbReference type="Pfam" id="PF00392">
    <property type="entry name" value="GntR"/>
    <property type="match status" value="1"/>
</dbReference>
<evidence type="ECO:0000256" key="1">
    <source>
        <dbReference type="ARBA" id="ARBA00023015"/>
    </source>
</evidence>
<dbReference type="InterPro" id="IPR028978">
    <property type="entry name" value="Chorismate_lyase_/UTRA_dom_sf"/>
</dbReference>
<evidence type="ECO:0000313" key="6">
    <source>
        <dbReference type="Proteomes" id="UP001596527"/>
    </source>
</evidence>
<keyword evidence="3" id="KW-0804">Transcription</keyword>
<dbReference type="InterPro" id="IPR036388">
    <property type="entry name" value="WH-like_DNA-bd_sf"/>
</dbReference>
<dbReference type="InterPro" id="IPR000524">
    <property type="entry name" value="Tscrpt_reg_HTH_GntR"/>
</dbReference>
<dbReference type="Gene3D" id="3.40.1410.10">
    <property type="entry name" value="Chorismate lyase-like"/>
    <property type="match status" value="1"/>
</dbReference>
<keyword evidence="6" id="KW-1185">Reference proteome</keyword>